<evidence type="ECO:0000313" key="2">
    <source>
        <dbReference type="Proteomes" id="UP000011632"/>
    </source>
</evidence>
<organism evidence="1 2">
    <name type="scientific">Natrinema versiforme JCM 10478</name>
    <dbReference type="NCBI Taxonomy" id="1227496"/>
    <lineage>
        <taxon>Archaea</taxon>
        <taxon>Methanobacteriati</taxon>
        <taxon>Methanobacteriota</taxon>
        <taxon>Stenosarchaea group</taxon>
        <taxon>Halobacteria</taxon>
        <taxon>Halobacteriales</taxon>
        <taxon>Natrialbaceae</taxon>
        <taxon>Natrinema</taxon>
    </lineage>
</organism>
<proteinExistence type="predicted"/>
<protein>
    <submittedName>
        <fullName evidence="1">Uncharacterized protein</fullName>
    </submittedName>
</protein>
<dbReference type="AlphaFoldDB" id="L9Y7C4"/>
<gene>
    <name evidence="1" type="ORF">C489_03371</name>
</gene>
<accession>L9Y7C4</accession>
<dbReference type="EMBL" id="AOID01000013">
    <property type="protein sequence ID" value="ELY69955.1"/>
    <property type="molecule type" value="Genomic_DNA"/>
</dbReference>
<evidence type="ECO:0000313" key="1">
    <source>
        <dbReference type="EMBL" id="ELY69955.1"/>
    </source>
</evidence>
<keyword evidence="2" id="KW-1185">Reference proteome</keyword>
<comment type="caution">
    <text evidence="1">The sequence shown here is derived from an EMBL/GenBank/DDBJ whole genome shotgun (WGS) entry which is preliminary data.</text>
</comment>
<sequence length="91" mass="10118">MALNAVFVEIEIKRLVDSLPNLLFPSFVALISRLNHCELGDGSVLQLERGRIPFTRSEELMCPIQAIIVDGCPCCISSRSSHGWPDRSGYQ</sequence>
<name>L9Y7C4_9EURY</name>
<dbReference type="Proteomes" id="UP000011632">
    <property type="component" value="Unassembled WGS sequence"/>
</dbReference>
<reference evidence="1 2" key="1">
    <citation type="journal article" date="2014" name="PLoS Genet.">
        <title>Phylogenetically driven sequencing of extremely halophilic archaea reveals strategies for static and dynamic osmo-response.</title>
        <authorList>
            <person name="Becker E.A."/>
            <person name="Seitzer P.M."/>
            <person name="Tritt A."/>
            <person name="Larsen D."/>
            <person name="Krusor M."/>
            <person name="Yao A.I."/>
            <person name="Wu D."/>
            <person name="Madern D."/>
            <person name="Eisen J.A."/>
            <person name="Darling A.E."/>
            <person name="Facciotti M.T."/>
        </authorList>
    </citation>
    <scope>NUCLEOTIDE SEQUENCE [LARGE SCALE GENOMIC DNA]</scope>
    <source>
        <strain evidence="1 2">JCM 10478</strain>
    </source>
</reference>